<dbReference type="EMBL" id="SMAF01000027">
    <property type="protein sequence ID" value="TCS93540.1"/>
    <property type="molecule type" value="Genomic_DNA"/>
</dbReference>
<dbReference type="OrthoDB" id="253840at2"/>
<feature type="transmembrane region" description="Helical" evidence="1">
    <location>
        <begin position="389"/>
        <end position="406"/>
    </location>
</feature>
<dbReference type="InterPro" id="IPR025838">
    <property type="entry name" value="Transglut_i_TM"/>
</dbReference>
<name>A0A4R3L497_9GAMM</name>
<feature type="transmembrane region" description="Helical" evidence="1">
    <location>
        <begin position="412"/>
        <end position="430"/>
    </location>
</feature>
<evidence type="ECO:0000256" key="1">
    <source>
        <dbReference type="SAM" id="Phobius"/>
    </source>
</evidence>
<proteinExistence type="predicted"/>
<gene>
    <name evidence="4" type="ORF">EDC25_12736</name>
</gene>
<dbReference type="Pfam" id="PF14400">
    <property type="entry name" value="Transglut_i_TM"/>
    <property type="match status" value="1"/>
</dbReference>
<evidence type="ECO:0000259" key="2">
    <source>
        <dbReference type="Pfam" id="PF14400"/>
    </source>
</evidence>
<comment type="caution">
    <text evidence="4">The sequence shown here is derived from an EMBL/GenBank/DDBJ whole genome shotgun (WGS) entry which is preliminary data.</text>
</comment>
<accession>A0A4R3L497</accession>
<dbReference type="Pfam" id="PF14402">
    <property type="entry name" value="7TM_transglut"/>
    <property type="match status" value="1"/>
</dbReference>
<keyword evidence="1" id="KW-0812">Transmembrane</keyword>
<reference evidence="4 5" key="1">
    <citation type="submission" date="2019-03" db="EMBL/GenBank/DDBJ databases">
        <title>Genomic Encyclopedia of Type Strains, Phase IV (KMG-IV): sequencing the most valuable type-strain genomes for metagenomic binning, comparative biology and taxonomic classification.</title>
        <authorList>
            <person name="Goeker M."/>
        </authorList>
    </citation>
    <scope>NUCLEOTIDE SEQUENCE [LARGE SCALE GENOMIC DNA]</scope>
    <source>
        <strain evidence="4 5">DSM 21944</strain>
    </source>
</reference>
<evidence type="ECO:0000259" key="3">
    <source>
        <dbReference type="Pfam" id="PF14402"/>
    </source>
</evidence>
<feature type="transmembrane region" description="Helical" evidence="1">
    <location>
        <begin position="442"/>
        <end position="462"/>
    </location>
</feature>
<dbReference type="AlphaFoldDB" id="A0A4R3L497"/>
<feature type="transmembrane region" description="Helical" evidence="1">
    <location>
        <begin position="6"/>
        <end position="23"/>
    </location>
</feature>
<organism evidence="4 5">
    <name type="scientific">Pseudofulvimonas gallinarii</name>
    <dbReference type="NCBI Taxonomy" id="634155"/>
    <lineage>
        <taxon>Bacteria</taxon>
        <taxon>Pseudomonadati</taxon>
        <taxon>Pseudomonadota</taxon>
        <taxon>Gammaproteobacteria</taxon>
        <taxon>Lysobacterales</taxon>
        <taxon>Rhodanobacteraceae</taxon>
        <taxon>Pseudofulvimonas</taxon>
    </lineage>
</organism>
<feature type="transmembrane region" description="Helical" evidence="1">
    <location>
        <begin position="314"/>
        <end position="334"/>
    </location>
</feature>
<keyword evidence="5" id="KW-1185">Reference proteome</keyword>
<protein>
    <submittedName>
        <fullName evidence="4">Uncharacterized protein with transglutaminase domain</fullName>
    </submittedName>
</protein>
<evidence type="ECO:0000313" key="5">
    <source>
        <dbReference type="Proteomes" id="UP000294599"/>
    </source>
</evidence>
<evidence type="ECO:0000313" key="4">
    <source>
        <dbReference type="EMBL" id="TCS93540.1"/>
    </source>
</evidence>
<keyword evidence="1" id="KW-0472">Membrane</keyword>
<dbReference type="RefSeq" id="WP_132577651.1">
    <property type="nucleotide sequence ID" value="NZ_JBHLWF010000032.1"/>
</dbReference>
<sequence>MKKTHLYVLAVLLIAAGLAAFFYKWKVLKFPLTPVEQAEVWEVQARVEFQPRNGANRVVLQIPLDPPGYSILDENFMARGYGMNTERSRDGRSREVQWTIRRARGTQALYYRATIYRDGVPAADTDRPQLQSPPELEEPFTSAAQSLLERVREHSVDSASFAAELLREFSSSTPSQEVTLLLQGRNGDHERARFATELLAIRNIAARVIQGLRLEETAAGELRPYLQVYDTDANEWRTLDVRTGSIGWPSDLFLWSKSGKPVLEIDGSPRARFDIRMQRSLVDSLKAAVDRLEVRDENLVAYSLLNLPLQTQDVYRILLMVPVGAFIMLILRNIVGIKTFGTFMPVLIAISFKWTSLLAGLTLFSLVVGLGLLVRFYMERLKLLLVPRLTAVLIVVVLIMALVSVVSNRLGLEVGLSIALFPMIIMTMTIERVSVAWDERGAGYAMKMAAGSLMIASLAYLVMSWPPLEHLMFVYPEVLLILLGFTLILGRYSGYRLTELSRFRALARPPGEG</sequence>
<feature type="transmembrane region" description="Helical" evidence="1">
    <location>
        <begin position="474"/>
        <end position="494"/>
    </location>
</feature>
<feature type="transmembrane region" description="Helical" evidence="1">
    <location>
        <begin position="354"/>
        <end position="377"/>
    </location>
</feature>
<dbReference type="Proteomes" id="UP000294599">
    <property type="component" value="Unassembled WGS sequence"/>
</dbReference>
<feature type="domain" description="7 transmembrane helices usually fused to an inactive transglutaminase" evidence="3">
    <location>
        <begin position="261"/>
        <end position="506"/>
    </location>
</feature>
<feature type="domain" description="Inactive transglutaminase fused to 7 transmembrane helices" evidence="2">
    <location>
        <begin position="23"/>
        <end position="183"/>
    </location>
</feature>
<keyword evidence="1" id="KW-1133">Transmembrane helix</keyword>
<dbReference type="InterPro" id="IPR025840">
    <property type="entry name" value="7TM_transglut"/>
</dbReference>